<protein>
    <submittedName>
        <fullName evidence="5">Uncharacterized protein</fullName>
    </submittedName>
</protein>
<keyword evidence="2" id="KW-0496">Mitochondrion</keyword>
<feature type="compositionally biased region" description="Low complexity" evidence="4">
    <location>
        <begin position="37"/>
        <end position="47"/>
    </location>
</feature>
<dbReference type="GO" id="GO:0006103">
    <property type="term" value="P:2-oxoglutarate metabolic process"/>
    <property type="evidence" value="ECO:0007669"/>
    <property type="project" value="InterPro"/>
</dbReference>
<accession>A0A550CV33</accession>
<evidence type="ECO:0000313" key="5">
    <source>
        <dbReference type="EMBL" id="TRM68645.1"/>
    </source>
</evidence>
<dbReference type="Proteomes" id="UP000320762">
    <property type="component" value="Unassembled WGS sequence"/>
</dbReference>
<dbReference type="EMBL" id="VDMD01000002">
    <property type="protein sequence ID" value="TRM68645.1"/>
    <property type="molecule type" value="Genomic_DNA"/>
</dbReference>
<keyword evidence="6" id="KW-1185">Reference proteome</keyword>
<organism evidence="5 6">
    <name type="scientific">Schizophyllum amplum</name>
    <dbReference type="NCBI Taxonomy" id="97359"/>
    <lineage>
        <taxon>Eukaryota</taxon>
        <taxon>Fungi</taxon>
        <taxon>Dikarya</taxon>
        <taxon>Basidiomycota</taxon>
        <taxon>Agaricomycotina</taxon>
        <taxon>Agaricomycetes</taxon>
        <taxon>Agaricomycetidae</taxon>
        <taxon>Agaricales</taxon>
        <taxon>Schizophyllaceae</taxon>
        <taxon>Schizophyllum</taxon>
    </lineage>
</organism>
<evidence type="ECO:0000313" key="6">
    <source>
        <dbReference type="Proteomes" id="UP000320762"/>
    </source>
</evidence>
<name>A0A550CV33_9AGAR</name>
<sequence>MFVTSTRSMFSTSVRGMARVHQPLIKFVGKRSWPSNEPAHAHPAAPKEYAKAFHQDSSAPSETKAGKSGAVAEFWEAPERFWRPRIRQLEDWEIDAISTGGASLRS</sequence>
<evidence type="ECO:0000256" key="3">
    <source>
        <dbReference type="ARBA" id="ARBA00043970"/>
    </source>
</evidence>
<dbReference type="AlphaFoldDB" id="A0A550CV33"/>
<comment type="similarity">
    <text evidence="3">Belongs to the alpha-ketoglutarate dehydrogenase component 4 family.</text>
</comment>
<reference evidence="5 6" key="1">
    <citation type="journal article" date="2019" name="New Phytol.">
        <title>Comparative genomics reveals unique wood-decay strategies and fruiting body development in the Schizophyllaceae.</title>
        <authorList>
            <person name="Almasi E."/>
            <person name="Sahu N."/>
            <person name="Krizsan K."/>
            <person name="Balint B."/>
            <person name="Kovacs G.M."/>
            <person name="Kiss B."/>
            <person name="Cseklye J."/>
            <person name="Drula E."/>
            <person name="Henrissat B."/>
            <person name="Nagy I."/>
            <person name="Chovatia M."/>
            <person name="Adam C."/>
            <person name="LaButti K."/>
            <person name="Lipzen A."/>
            <person name="Riley R."/>
            <person name="Grigoriev I.V."/>
            <person name="Nagy L.G."/>
        </authorList>
    </citation>
    <scope>NUCLEOTIDE SEQUENCE [LARGE SCALE GENOMIC DNA]</scope>
    <source>
        <strain evidence="5 6">NL-1724</strain>
    </source>
</reference>
<dbReference type="Pfam" id="PF10937">
    <property type="entry name" value="Kgd4-YMR31"/>
    <property type="match status" value="1"/>
</dbReference>
<evidence type="ECO:0000256" key="4">
    <source>
        <dbReference type="SAM" id="MobiDB-lite"/>
    </source>
</evidence>
<dbReference type="OrthoDB" id="2116030at2759"/>
<comment type="caution">
    <text evidence="5">The sequence shown here is derived from an EMBL/GenBank/DDBJ whole genome shotgun (WGS) entry which is preliminary data.</text>
</comment>
<gene>
    <name evidence="5" type="ORF">BD626DRAFT_482360</name>
</gene>
<evidence type="ECO:0000256" key="1">
    <source>
        <dbReference type="ARBA" id="ARBA00004173"/>
    </source>
</evidence>
<proteinExistence type="inferred from homology"/>
<feature type="region of interest" description="Disordered" evidence="4">
    <location>
        <begin position="31"/>
        <end position="70"/>
    </location>
</feature>
<comment type="subcellular location">
    <subcellularLocation>
        <location evidence="1">Mitochondrion</location>
    </subcellularLocation>
</comment>
<dbReference type="GO" id="GO:0005739">
    <property type="term" value="C:mitochondrion"/>
    <property type="evidence" value="ECO:0007669"/>
    <property type="project" value="UniProtKB-SubCell"/>
</dbReference>
<dbReference type="InterPro" id="IPR020373">
    <property type="entry name" value="Kgd4/YMR-31"/>
</dbReference>
<evidence type="ECO:0000256" key="2">
    <source>
        <dbReference type="ARBA" id="ARBA00023128"/>
    </source>
</evidence>